<keyword evidence="7 8" id="KW-0407">Ion channel</keyword>
<evidence type="ECO:0000256" key="8">
    <source>
        <dbReference type="RuleBase" id="RU003857"/>
    </source>
</evidence>
<feature type="transmembrane region" description="Helical" evidence="10">
    <location>
        <begin position="697"/>
        <end position="717"/>
    </location>
</feature>
<feature type="domain" description="Potassium channel" evidence="11">
    <location>
        <begin position="677"/>
        <end position="754"/>
    </location>
</feature>
<keyword evidence="2 8" id="KW-0813">Transport</keyword>
<keyword evidence="3 8" id="KW-0812">Transmembrane</keyword>
<keyword evidence="6 10" id="KW-0472">Membrane</keyword>
<evidence type="ECO:0000256" key="5">
    <source>
        <dbReference type="ARBA" id="ARBA00023065"/>
    </source>
</evidence>
<dbReference type="Gene3D" id="1.10.287.70">
    <property type="match status" value="2"/>
</dbReference>
<reference evidence="13" key="1">
    <citation type="submission" date="2014-03" db="EMBL/GenBank/DDBJ databases">
        <authorList>
            <person name="Aksoy S."/>
            <person name="Warren W."/>
            <person name="Wilson R.K."/>
        </authorList>
    </citation>
    <scope>NUCLEOTIDE SEQUENCE [LARGE SCALE GENOMIC DNA]</scope>
    <source>
        <strain evidence="13">IAEA</strain>
    </source>
</reference>
<sequence length="777" mass="91016">MSTRRAQSLPPHMLEQTKPERGRCVTAICFSWKVITCIVSHVTLILLVVSYCVGGAYLFRYLERPHEIEIKQGIHYMRLNLTEKIWRSSDNVSVLNESDWIADVKKDLANFEKQILTVMKSDGWDGDEDITKSQWTFAGSLFYSIIVITTIGYGHISPRTDWGKVTTIFYAIIGIPLMLLCLSNIGDVMATSFRFIYWRVCCYICTRTSKRSRQRSRQRSVRAQRFSSRSQPPPYRRSIKLSQRSSNSAGLPHAYSDPELRTVVRDYEYVRSSGKHTHGTNDRRGDRRHHHQHQHTMAPPSLSRGGSTRNSHIYDDSETLVDDGVLYTQTTNRASRFSSRQKNHDRIRDRHTIERERYLSQSKQRFDSTDDLVDFAPAVKRTLSVRNLRRDEVTRESREIRELNRLNTHQHQSRGRFLNHQSNSDSRGRAKSVDPRLSLAHYEDLDEELIRKTPIITNRYAISELEQREHRHKNSRSHSMPRGAFQKNNLNHIDQRQQPYGDTPQNHQNDRQHSNYLPQSRRRASIGRPIPMGPLSSNRYGNHLELPEFKTSHRLKQPPSPRRNHNVYDEEYDDEYFEETDYRLNERRMREYDDEYDYARGSFSRYRDRKPRKEKADRLPPSPRIMSPMGFAVKRQIRCRPSYDFDDDSLYDDEWSDYYGDISPKDRPVPIWLCVFLVISYILGGAALFAYWEEWSFLDSAYFCFITLTTIGFGDFVPAKGVKDESEQSIAYCSLYLLFGIALLAMSFNLVQEEFIANVKEVARRLGILKDEDDDDD</sequence>
<evidence type="ECO:0000259" key="11">
    <source>
        <dbReference type="Pfam" id="PF07885"/>
    </source>
</evidence>
<evidence type="ECO:0000256" key="9">
    <source>
        <dbReference type="SAM" id="MobiDB-lite"/>
    </source>
</evidence>
<comment type="subcellular location">
    <subcellularLocation>
        <location evidence="1">Membrane</location>
        <topology evidence="1">Multi-pass membrane protein</topology>
    </subcellularLocation>
</comment>
<evidence type="ECO:0000256" key="1">
    <source>
        <dbReference type="ARBA" id="ARBA00004141"/>
    </source>
</evidence>
<evidence type="ECO:0000256" key="2">
    <source>
        <dbReference type="ARBA" id="ARBA00022448"/>
    </source>
</evidence>
<keyword evidence="4 10" id="KW-1133">Transmembrane helix</keyword>
<evidence type="ECO:0000256" key="6">
    <source>
        <dbReference type="ARBA" id="ARBA00023136"/>
    </source>
</evidence>
<evidence type="ECO:0000256" key="7">
    <source>
        <dbReference type="ARBA" id="ARBA00023303"/>
    </source>
</evidence>
<dbReference type="AlphaFoldDB" id="A0A1A9W4L5"/>
<dbReference type="GO" id="GO:0015271">
    <property type="term" value="F:outward rectifier potassium channel activity"/>
    <property type="evidence" value="ECO:0007669"/>
    <property type="project" value="TreeGrafter"/>
</dbReference>
<accession>A0A1A9W4L5</accession>
<dbReference type="Proteomes" id="UP000091820">
    <property type="component" value="Unassembled WGS sequence"/>
</dbReference>
<feature type="region of interest" description="Disordered" evidence="9">
    <location>
        <begin position="495"/>
        <end position="542"/>
    </location>
</feature>
<evidence type="ECO:0000313" key="13">
    <source>
        <dbReference type="Proteomes" id="UP000091820"/>
    </source>
</evidence>
<feature type="compositionally biased region" description="Polar residues" evidence="9">
    <location>
        <begin position="495"/>
        <end position="507"/>
    </location>
</feature>
<name>A0A1A9W4L5_9MUSC</name>
<dbReference type="GO" id="GO:0022841">
    <property type="term" value="F:potassium ion leak channel activity"/>
    <property type="evidence" value="ECO:0007669"/>
    <property type="project" value="TreeGrafter"/>
</dbReference>
<feature type="domain" description="Potassium channel" evidence="11">
    <location>
        <begin position="132"/>
        <end position="189"/>
    </location>
</feature>
<evidence type="ECO:0000256" key="3">
    <source>
        <dbReference type="ARBA" id="ARBA00022692"/>
    </source>
</evidence>
<evidence type="ECO:0000256" key="10">
    <source>
        <dbReference type="SAM" id="Phobius"/>
    </source>
</evidence>
<feature type="transmembrane region" description="Helical" evidence="10">
    <location>
        <begin position="168"/>
        <end position="190"/>
    </location>
</feature>
<dbReference type="Pfam" id="PF07885">
    <property type="entry name" value="Ion_trans_2"/>
    <property type="match status" value="2"/>
</dbReference>
<keyword evidence="13" id="KW-1185">Reference proteome</keyword>
<feature type="compositionally biased region" description="Basic residues" evidence="9">
    <location>
        <begin position="213"/>
        <end position="222"/>
    </location>
</feature>
<feature type="region of interest" description="Disordered" evidence="9">
    <location>
        <begin position="466"/>
        <end position="485"/>
    </location>
</feature>
<dbReference type="InterPro" id="IPR003280">
    <property type="entry name" value="2pore_dom_K_chnl"/>
</dbReference>
<dbReference type="FunFam" id="1.10.287.70:FF:000316">
    <property type="entry name" value="FI03418p"/>
    <property type="match status" value="1"/>
</dbReference>
<feature type="compositionally biased region" description="Polar residues" evidence="9">
    <location>
        <begin position="240"/>
        <end position="249"/>
    </location>
</feature>
<dbReference type="VEuPathDB" id="VectorBase:GBRI006108"/>
<feature type="transmembrane region" description="Helical" evidence="10">
    <location>
        <begin position="729"/>
        <end position="751"/>
    </location>
</feature>
<feature type="transmembrane region" description="Helical" evidence="10">
    <location>
        <begin position="135"/>
        <end position="156"/>
    </location>
</feature>
<comment type="similarity">
    <text evidence="8">Belongs to the two pore domain potassium channel (TC 1.A.1.8) family.</text>
</comment>
<evidence type="ECO:0000313" key="12">
    <source>
        <dbReference type="EnsemblMetazoa" id="GBRI006108-PA"/>
    </source>
</evidence>
<evidence type="ECO:0000256" key="4">
    <source>
        <dbReference type="ARBA" id="ARBA00022989"/>
    </source>
</evidence>
<feature type="transmembrane region" description="Helical" evidence="10">
    <location>
        <begin position="671"/>
        <end position="691"/>
    </location>
</feature>
<keyword evidence="5 8" id="KW-0406">Ion transport</keyword>
<feature type="region of interest" description="Disordered" evidence="9">
    <location>
        <begin position="213"/>
        <end position="255"/>
    </location>
</feature>
<dbReference type="EnsemblMetazoa" id="GBRI006108-RA">
    <property type="protein sequence ID" value="GBRI006108-PA"/>
    <property type="gene ID" value="GBRI006108"/>
</dbReference>
<dbReference type="STRING" id="37001.A0A1A9W4L5"/>
<reference evidence="12" key="2">
    <citation type="submission" date="2020-05" db="UniProtKB">
        <authorList>
            <consortium name="EnsemblMetazoa"/>
        </authorList>
    </citation>
    <scope>IDENTIFICATION</scope>
    <source>
        <strain evidence="12">IAEA</strain>
    </source>
</reference>
<feature type="transmembrane region" description="Helical" evidence="10">
    <location>
        <begin position="38"/>
        <end position="59"/>
    </location>
</feature>
<dbReference type="InterPro" id="IPR013099">
    <property type="entry name" value="K_chnl_dom"/>
</dbReference>
<dbReference type="GO" id="GO:0005886">
    <property type="term" value="C:plasma membrane"/>
    <property type="evidence" value="ECO:0007669"/>
    <property type="project" value="TreeGrafter"/>
</dbReference>
<dbReference type="PANTHER" id="PTHR11003:SF334">
    <property type="entry name" value="FI03418P"/>
    <property type="match status" value="1"/>
</dbReference>
<dbReference type="GO" id="GO:0030322">
    <property type="term" value="P:stabilization of membrane potential"/>
    <property type="evidence" value="ECO:0007669"/>
    <property type="project" value="TreeGrafter"/>
</dbReference>
<dbReference type="SUPFAM" id="SSF81324">
    <property type="entry name" value="Voltage-gated potassium channels"/>
    <property type="match status" value="2"/>
</dbReference>
<dbReference type="PANTHER" id="PTHR11003">
    <property type="entry name" value="POTASSIUM CHANNEL, SUBFAMILY K"/>
    <property type="match status" value="1"/>
</dbReference>
<protein>
    <recommendedName>
        <fullName evidence="11">Potassium channel domain-containing protein</fullName>
    </recommendedName>
</protein>
<dbReference type="PRINTS" id="PR01333">
    <property type="entry name" value="2POREKCHANEL"/>
</dbReference>
<proteinExistence type="inferred from homology"/>
<feature type="region of interest" description="Disordered" evidence="9">
    <location>
        <begin position="403"/>
        <end position="434"/>
    </location>
</feature>
<feature type="region of interest" description="Disordered" evidence="9">
    <location>
        <begin position="271"/>
        <end position="314"/>
    </location>
</feature>
<organism evidence="12 13">
    <name type="scientific">Glossina brevipalpis</name>
    <dbReference type="NCBI Taxonomy" id="37001"/>
    <lineage>
        <taxon>Eukaryota</taxon>
        <taxon>Metazoa</taxon>
        <taxon>Ecdysozoa</taxon>
        <taxon>Arthropoda</taxon>
        <taxon>Hexapoda</taxon>
        <taxon>Insecta</taxon>
        <taxon>Pterygota</taxon>
        <taxon>Neoptera</taxon>
        <taxon>Endopterygota</taxon>
        <taxon>Diptera</taxon>
        <taxon>Brachycera</taxon>
        <taxon>Muscomorpha</taxon>
        <taxon>Hippoboscoidea</taxon>
        <taxon>Glossinidae</taxon>
        <taxon>Glossina</taxon>
    </lineage>
</organism>